<reference evidence="1 2" key="1">
    <citation type="journal article" date="2013" name="Genome Biol.">
        <title>Draft genome of the mountain pine beetle, Dendroctonus ponderosae Hopkins, a major forest pest.</title>
        <authorList>
            <person name="Keeling C.I."/>
            <person name="Yuen M.M."/>
            <person name="Liao N.Y."/>
            <person name="Docking T.R."/>
            <person name="Chan S.K."/>
            <person name="Taylor G.A."/>
            <person name="Palmquist D.L."/>
            <person name="Jackman S.D."/>
            <person name="Nguyen A."/>
            <person name="Li M."/>
            <person name="Henderson H."/>
            <person name="Janes J.K."/>
            <person name="Zhao Y."/>
            <person name="Pandoh P."/>
            <person name="Moore R."/>
            <person name="Sperling F.A."/>
            <person name="Huber D.P."/>
            <person name="Birol I."/>
            <person name="Jones S.J."/>
            <person name="Bohlmann J."/>
        </authorList>
    </citation>
    <scope>NUCLEOTIDE SEQUENCE</scope>
</reference>
<gene>
    <name evidence="1" type="ORF">D910_00907</name>
</gene>
<evidence type="ECO:0000313" key="2">
    <source>
        <dbReference type="Proteomes" id="UP000030742"/>
    </source>
</evidence>
<protein>
    <submittedName>
        <fullName evidence="1">Uncharacterized protein</fullName>
    </submittedName>
</protein>
<sequence length="42" mass="4978">MSQNIKTVLVPQSYDVSSRQKLRYNYGLKPRKHGKVIPLFWT</sequence>
<evidence type="ECO:0000313" key="1">
    <source>
        <dbReference type="EMBL" id="ERL96062.1"/>
    </source>
</evidence>
<name>U4USH0_DENPD</name>
<accession>U4USH0</accession>
<dbReference type="EMBL" id="KI209586">
    <property type="protein sequence ID" value="ERL96062.1"/>
    <property type="molecule type" value="Genomic_DNA"/>
</dbReference>
<organism evidence="1 2">
    <name type="scientific">Dendroctonus ponderosae</name>
    <name type="common">Mountain pine beetle</name>
    <dbReference type="NCBI Taxonomy" id="77166"/>
    <lineage>
        <taxon>Eukaryota</taxon>
        <taxon>Metazoa</taxon>
        <taxon>Ecdysozoa</taxon>
        <taxon>Arthropoda</taxon>
        <taxon>Hexapoda</taxon>
        <taxon>Insecta</taxon>
        <taxon>Pterygota</taxon>
        <taxon>Neoptera</taxon>
        <taxon>Endopterygota</taxon>
        <taxon>Coleoptera</taxon>
        <taxon>Polyphaga</taxon>
        <taxon>Cucujiformia</taxon>
        <taxon>Curculionidae</taxon>
        <taxon>Scolytinae</taxon>
        <taxon>Dendroctonus</taxon>
    </lineage>
</organism>
<dbReference type="Proteomes" id="UP000030742">
    <property type="component" value="Unassembled WGS sequence"/>
</dbReference>
<dbReference type="AlphaFoldDB" id="U4USH0"/>
<proteinExistence type="predicted"/>